<dbReference type="InterPro" id="IPR019251">
    <property type="entry name" value="DUF2231_TM"/>
</dbReference>
<dbReference type="EMBL" id="BMPP01000011">
    <property type="protein sequence ID" value="GGK31375.1"/>
    <property type="molecule type" value="Genomic_DNA"/>
</dbReference>
<sequence length="187" mass="20036">MLLPSLQKSDAPTHQFEDALSEHDRVEALARELQPLVKQALERLPPSVQRALHGDGLGHPLHPALIHLPLGGWIVAGFLDWAPGRTEQRDHAADQALLLGTVGALPTIIAGWADWTLTRGQARRTGLVHGLINETAFVLCAGSLLARQRGYRRLGRALSGGGLILASFGGVLGGQLVYRHGVGQERG</sequence>
<dbReference type="Proteomes" id="UP000647587">
    <property type="component" value="Unassembled WGS sequence"/>
</dbReference>
<organism evidence="3 4">
    <name type="scientific">Deinococcus malanensis</name>
    <dbReference type="NCBI Taxonomy" id="1706855"/>
    <lineage>
        <taxon>Bacteria</taxon>
        <taxon>Thermotogati</taxon>
        <taxon>Deinococcota</taxon>
        <taxon>Deinococci</taxon>
        <taxon>Deinococcales</taxon>
        <taxon>Deinococcaceae</taxon>
        <taxon>Deinococcus</taxon>
    </lineage>
</organism>
<reference evidence="4" key="1">
    <citation type="journal article" date="2019" name="Int. J. Syst. Evol. Microbiol.">
        <title>The Global Catalogue of Microorganisms (GCM) 10K type strain sequencing project: providing services to taxonomists for standard genome sequencing and annotation.</title>
        <authorList>
            <consortium name="The Broad Institute Genomics Platform"/>
            <consortium name="The Broad Institute Genome Sequencing Center for Infectious Disease"/>
            <person name="Wu L."/>
            <person name="Ma J."/>
        </authorList>
    </citation>
    <scope>NUCLEOTIDE SEQUENCE [LARGE SCALE GENOMIC DNA]</scope>
    <source>
        <strain evidence="4">JCM 30331</strain>
    </source>
</reference>
<dbReference type="RefSeq" id="WP_189009560.1">
    <property type="nucleotide sequence ID" value="NZ_BMPP01000011.1"/>
</dbReference>
<keyword evidence="4" id="KW-1185">Reference proteome</keyword>
<accession>A0ABQ2F162</accession>
<feature type="domain" description="DUF2231" evidence="2">
    <location>
        <begin position="58"/>
        <end position="185"/>
    </location>
</feature>
<evidence type="ECO:0000313" key="4">
    <source>
        <dbReference type="Proteomes" id="UP000647587"/>
    </source>
</evidence>
<keyword evidence="1" id="KW-1133">Transmembrane helix</keyword>
<feature type="transmembrane region" description="Helical" evidence="1">
    <location>
        <begin position="158"/>
        <end position="178"/>
    </location>
</feature>
<proteinExistence type="predicted"/>
<evidence type="ECO:0000313" key="3">
    <source>
        <dbReference type="EMBL" id="GGK31375.1"/>
    </source>
</evidence>
<protein>
    <recommendedName>
        <fullName evidence="2">DUF2231 domain-containing protein</fullName>
    </recommendedName>
</protein>
<keyword evidence="1" id="KW-0812">Transmembrane</keyword>
<keyword evidence="1" id="KW-0472">Membrane</keyword>
<feature type="transmembrane region" description="Helical" evidence="1">
    <location>
        <begin position="96"/>
        <end position="115"/>
    </location>
</feature>
<evidence type="ECO:0000259" key="2">
    <source>
        <dbReference type="Pfam" id="PF09990"/>
    </source>
</evidence>
<gene>
    <name evidence="3" type="ORF">GCM10008955_26560</name>
</gene>
<evidence type="ECO:0000256" key="1">
    <source>
        <dbReference type="SAM" id="Phobius"/>
    </source>
</evidence>
<name>A0ABQ2F162_9DEIO</name>
<feature type="transmembrane region" description="Helical" evidence="1">
    <location>
        <begin position="64"/>
        <end position="84"/>
    </location>
</feature>
<comment type="caution">
    <text evidence="3">The sequence shown here is derived from an EMBL/GenBank/DDBJ whole genome shotgun (WGS) entry which is preliminary data.</text>
</comment>
<feature type="transmembrane region" description="Helical" evidence="1">
    <location>
        <begin position="127"/>
        <end position="146"/>
    </location>
</feature>
<dbReference type="Pfam" id="PF09990">
    <property type="entry name" value="DUF2231"/>
    <property type="match status" value="1"/>
</dbReference>